<evidence type="ECO:0000256" key="1">
    <source>
        <dbReference type="ARBA" id="ARBA00001971"/>
    </source>
</evidence>
<dbReference type="OMA" id="VRNMQSA"/>
<evidence type="ECO:0000256" key="14">
    <source>
        <dbReference type="SAM" id="Phobius"/>
    </source>
</evidence>
<evidence type="ECO:0000256" key="13">
    <source>
        <dbReference type="PIRSR" id="PIRSR602401-1"/>
    </source>
</evidence>
<evidence type="ECO:0000256" key="5">
    <source>
        <dbReference type="ARBA" id="ARBA00022617"/>
    </source>
</evidence>
<evidence type="ECO:0000256" key="11">
    <source>
        <dbReference type="ARBA" id="ARBA00023033"/>
    </source>
</evidence>
<dbReference type="HOGENOM" id="CLU_001570_14_2_1"/>
<keyword evidence="6 14" id="KW-0812">Transmembrane</keyword>
<dbReference type="GeneID" id="9597455"/>
<dbReference type="InterPro" id="IPR002401">
    <property type="entry name" value="Cyt_P450_E_grp-I"/>
</dbReference>
<dbReference type="KEGG" id="scm:SCHCO_02666440"/>
<dbReference type="AlphaFoldDB" id="D8PNZ9"/>
<gene>
    <name evidence="15" type="ORF">SCHCODRAFT_63017</name>
</gene>
<keyword evidence="12 14" id="KW-0472">Membrane</keyword>
<dbReference type="eggNOG" id="KOG0159">
    <property type="taxonomic scope" value="Eukaryota"/>
</dbReference>
<dbReference type="PANTHER" id="PTHR24305">
    <property type="entry name" value="CYTOCHROME P450"/>
    <property type="match status" value="1"/>
</dbReference>
<evidence type="ECO:0000256" key="4">
    <source>
        <dbReference type="ARBA" id="ARBA00010617"/>
    </source>
</evidence>
<evidence type="ECO:0000256" key="6">
    <source>
        <dbReference type="ARBA" id="ARBA00022692"/>
    </source>
</evidence>
<feature type="binding site" description="axial binding residue" evidence="13">
    <location>
        <position position="452"/>
    </location>
    <ligand>
        <name>heme</name>
        <dbReference type="ChEBI" id="CHEBI:30413"/>
    </ligand>
    <ligandPart>
        <name>Fe</name>
        <dbReference type="ChEBI" id="CHEBI:18248"/>
    </ligandPart>
</feature>
<dbReference type="GO" id="GO:0016020">
    <property type="term" value="C:membrane"/>
    <property type="evidence" value="ECO:0007669"/>
    <property type="project" value="UniProtKB-SubCell"/>
</dbReference>
<dbReference type="Proteomes" id="UP000007431">
    <property type="component" value="Unassembled WGS sequence"/>
</dbReference>
<dbReference type="RefSeq" id="XP_003036479.1">
    <property type="nucleotide sequence ID" value="XM_003036433.1"/>
</dbReference>
<dbReference type="VEuPathDB" id="FungiDB:SCHCODRAFT_02666440"/>
<proteinExistence type="inferred from homology"/>
<dbReference type="InterPro" id="IPR001128">
    <property type="entry name" value="Cyt_P450"/>
</dbReference>
<evidence type="ECO:0000256" key="10">
    <source>
        <dbReference type="ARBA" id="ARBA00023004"/>
    </source>
</evidence>
<dbReference type="InParanoid" id="D8PNZ9"/>
<keyword evidence="7 13" id="KW-0479">Metal-binding</keyword>
<evidence type="ECO:0000256" key="12">
    <source>
        <dbReference type="ARBA" id="ARBA00023136"/>
    </source>
</evidence>
<organism evidence="16">
    <name type="scientific">Schizophyllum commune (strain H4-8 / FGSC 9210)</name>
    <name type="common">Split gill fungus</name>
    <dbReference type="NCBI Taxonomy" id="578458"/>
    <lineage>
        <taxon>Eukaryota</taxon>
        <taxon>Fungi</taxon>
        <taxon>Dikarya</taxon>
        <taxon>Basidiomycota</taxon>
        <taxon>Agaricomycotina</taxon>
        <taxon>Agaricomycetes</taxon>
        <taxon>Agaricomycetidae</taxon>
        <taxon>Agaricales</taxon>
        <taxon>Schizophyllaceae</taxon>
        <taxon>Schizophyllum</taxon>
    </lineage>
</organism>
<evidence type="ECO:0000313" key="15">
    <source>
        <dbReference type="EMBL" id="EFJ01577.1"/>
    </source>
</evidence>
<dbReference type="GO" id="GO:0004497">
    <property type="term" value="F:monooxygenase activity"/>
    <property type="evidence" value="ECO:0007669"/>
    <property type="project" value="UniProtKB-KW"/>
</dbReference>
<dbReference type="PRINTS" id="PR00463">
    <property type="entry name" value="EP450I"/>
</dbReference>
<keyword evidence="16" id="KW-1185">Reference proteome</keyword>
<evidence type="ECO:0000256" key="3">
    <source>
        <dbReference type="ARBA" id="ARBA00004721"/>
    </source>
</evidence>
<dbReference type="SUPFAM" id="SSF48264">
    <property type="entry name" value="Cytochrome P450"/>
    <property type="match status" value="1"/>
</dbReference>
<dbReference type="EMBL" id="GL377302">
    <property type="protein sequence ID" value="EFJ01577.1"/>
    <property type="molecule type" value="Genomic_DNA"/>
</dbReference>
<dbReference type="InterPro" id="IPR036396">
    <property type="entry name" value="Cyt_P450_sf"/>
</dbReference>
<dbReference type="GO" id="GO:0005506">
    <property type="term" value="F:iron ion binding"/>
    <property type="evidence" value="ECO:0007669"/>
    <property type="project" value="InterPro"/>
</dbReference>
<evidence type="ECO:0000256" key="7">
    <source>
        <dbReference type="ARBA" id="ARBA00022723"/>
    </source>
</evidence>
<comment type="cofactor">
    <cofactor evidence="1 13">
        <name>heme</name>
        <dbReference type="ChEBI" id="CHEBI:30413"/>
    </cofactor>
</comment>
<reference evidence="15 16" key="1">
    <citation type="journal article" date="2010" name="Nat. Biotechnol.">
        <title>Genome sequence of the model mushroom Schizophyllum commune.</title>
        <authorList>
            <person name="Ohm R.A."/>
            <person name="de Jong J.F."/>
            <person name="Lugones L.G."/>
            <person name="Aerts A."/>
            <person name="Kothe E."/>
            <person name="Stajich J.E."/>
            <person name="de Vries R.P."/>
            <person name="Record E."/>
            <person name="Levasseur A."/>
            <person name="Baker S.E."/>
            <person name="Bartholomew K.A."/>
            <person name="Coutinho P.M."/>
            <person name="Erdmann S."/>
            <person name="Fowler T.J."/>
            <person name="Gathman A.C."/>
            <person name="Lombard V."/>
            <person name="Henrissat B."/>
            <person name="Knabe N."/>
            <person name="Kuees U."/>
            <person name="Lilly W.W."/>
            <person name="Lindquist E."/>
            <person name="Lucas S."/>
            <person name="Magnuson J.K."/>
            <person name="Piumi F."/>
            <person name="Raudaskoski M."/>
            <person name="Salamov A."/>
            <person name="Schmutz J."/>
            <person name="Schwarze F.W.M.R."/>
            <person name="vanKuyk P.A."/>
            <person name="Horton J.S."/>
            <person name="Grigoriev I.V."/>
            <person name="Woesten H.A.B."/>
        </authorList>
    </citation>
    <scope>NUCLEOTIDE SEQUENCE [LARGE SCALE GENOMIC DNA]</scope>
    <source>
        <strain evidence="16">H4-8 / FGSC 9210</strain>
    </source>
</reference>
<keyword evidence="9" id="KW-0560">Oxidoreductase</keyword>
<dbReference type="OrthoDB" id="3945418at2759"/>
<dbReference type="GO" id="GO:0020037">
    <property type="term" value="F:heme binding"/>
    <property type="evidence" value="ECO:0007669"/>
    <property type="project" value="InterPro"/>
</dbReference>
<accession>D8PNZ9</accession>
<evidence type="ECO:0000256" key="2">
    <source>
        <dbReference type="ARBA" id="ARBA00004370"/>
    </source>
</evidence>
<dbReference type="Pfam" id="PF00067">
    <property type="entry name" value="p450"/>
    <property type="match status" value="1"/>
</dbReference>
<comment type="subcellular location">
    <subcellularLocation>
        <location evidence="2">Membrane</location>
    </subcellularLocation>
</comment>
<keyword evidence="11" id="KW-0503">Monooxygenase</keyword>
<evidence type="ECO:0000256" key="8">
    <source>
        <dbReference type="ARBA" id="ARBA00022989"/>
    </source>
</evidence>
<protein>
    <recommendedName>
        <fullName evidence="17">Cytochrome P450</fullName>
    </recommendedName>
</protein>
<dbReference type="PRINTS" id="PR00385">
    <property type="entry name" value="P450"/>
</dbReference>
<dbReference type="PANTHER" id="PTHR24305:SF166">
    <property type="entry name" value="CYTOCHROME P450 12A4, MITOCHONDRIAL-RELATED"/>
    <property type="match status" value="1"/>
</dbReference>
<keyword evidence="8 14" id="KW-1133">Transmembrane helix</keyword>
<evidence type="ECO:0000256" key="9">
    <source>
        <dbReference type="ARBA" id="ARBA00023002"/>
    </source>
</evidence>
<keyword evidence="5 13" id="KW-0349">Heme</keyword>
<dbReference type="STRING" id="578458.D8PNZ9"/>
<sequence>MLPQILVDIPNTAYLVGALVVVAYLAFLAIYRLYLSPLSNIPGPWYAAVTDLWLTSHIARLQQCMTVHKLFEAYGPIVRIGPNRIAFKDMAGVKAVYSVLKFDKGPSYLKLKTADDADQAMTILEHGPHSARRRAWASHYTMTSLLKFQPIMGNAARGLILAVDSVGGRRSVDCLILFRHFTIEVIMSVLFGCHLDVLKDWSEGKEVAICEAIGDFPLQVTLRGAVPSWVWYLACRIPQQKWQKVIRADMTVVEFAQENLNKLRHLADATKDDGGQLPLILRLLQYRDPVTGLSTLQEKEIIAEAVGHTIAGTDTTATTLSYLCWELGRRPDIAARLTAELDDAMNDPTSVPDMSVLQSLPYLNAFVKEGLRIYGAGPSLLERVVPPAAEPFSIAGHTIPAGTRVATQSWSLHRDPAVFPSPERFNPERWLAKDIGAMIANLNPFGFGTRVCGGQNLAQIMLRIGVAVIARNFRIEVPAETTEKSMAIRDAFVIFPAAMECKVCRRLN</sequence>
<dbReference type="GO" id="GO:0016705">
    <property type="term" value="F:oxidoreductase activity, acting on paired donors, with incorporation or reduction of molecular oxygen"/>
    <property type="evidence" value="ECO:0007669"/>
    <property type="project" value="InterPro"/>
</dbReference>
<dbReference type="Gene3D" id="1.10.630.10">
    <property type="entry name" value="Cytochrome P450"/>
    <property type="match status" value="1"/>
</dbReference>
<comment type="similarity">
    <text evidence="4">Belongs to the cytochrome P450 family.</text>
</comment>
<comment type="pathway">
    <text evidence="3">Secondary metabolite biosynthesis; terpenoid biosynthesis.</text>
</comment>
<evidence type="ECO:0000313" key="16">
    <source>
        <dbReference type="Proteomes" id="UP000007431"/>
    </source>
</evidence>
<dbReference type="InterPro" id="IPR050121">
    <property type="entry name" value="Cytochrome_P450_monoxygenase"/>
</dbReference>
<keyword evidence="10 13" id="KW-0408">Iron</keyword>
<feature type="transmembrane region" description="Helical" evidence="14">
    <location>
        <begin position="12"/>
        <end position="34"/>
    </location>
</feature>
<name>D8PNZ9_SCHCM</name>
<evidence type="ECO:0008006" key="17">
    <source>
        <dbReference type="Google" id="ProtNLM"/>
    </source>
</evidence>